<feature type="transmembrane region" description="Helical" evidence="5">
    <location>
        <begin position="101"/>
        <end position="122"/>
    </location>
</feature>
<evidence type="ECO:0000256" key="4">
    <source>
        <dbReference type="ARBA" id="ARBA00023136"/>
    </source>
</evidence>
<keyword evidence="3 5" id="KW-1133">Transmembrane helix</keyword>
<protein>
    <submittedName>
        <fullName evidence="6">Membrane protein involved in the export of O-antigen and teichoic acid</fullName>
    </submittedName>
</protein>
<feature type="transmembrane region" description="Helical" evidence="5">
    <location>
        <begin position="30"/>
        <end position="54"/>
    </location>
</feature>
<sequence>MLFEQGIKMFSGVFVAIFIARHFGPTYFGVLNYIIAFVAVFIPFTQLGMSLILVRELVESPKQRKEILSTAFYLIFVFSILIIIILNTLNFLFNKGGEIKYFITLYSFGLIFKCFDIIDYNFQSQLKAKSSSQAKSISVLLSSFLKLIIIYLDAPFKYLIYTFFLDLVFLALFLIIYHWQKKQSNFLFGFKLSMAKKLLKSSWPIVLSTLSVILYMKTDQLMIQYFLGDKALGLYSSAVRLYDGYTAIIFTLTISILPLVLKFKNSSNEEYQNLFIKFFRYLFWGSNLVALIVMIFSTSIIELLYGKEFVGAEKVLSIVFWTTSFAAIGSLTSRYLIVEKMEKKIFFRTFIALCFNVIMNIFFIPKFGIEGAASATLISLIIGNYAIDFLDKDLELLRRMKTKAIFLS</sequence>
<evidence type="ECO:0000256" key="2">
    <source>
        <dbReference type="ARBA" id="ARBA00022692"/>
    </source>
</evidence>
<evidence type="ECO:0000313" key="7">
    <source>
        <dbReference type="Proteomes" id="UP000182544"/>
    </source>
</evidence>
<feature type="transmembrane region" description="Helical" evidence="5">
    <location>
        <begin position="158"/>
        <end position="177"/>
    </location>
</feature>
<evidence type="ECO:0000256" key="1">
    <source>
        <dbReference type="ARBA" id="ARBA00004141"/>
    </source>
</evidence>
<proteinExistence type="predicted"/>
<name>A0A1K2ICH1_9FLAO</name>
<dbReference type="InterPro" id="IPR002797">
    <property type="entry name" value="Polysacc_synth"/>
</dbReference>
<dbReference type="Proteomes" id="UP000182544">
    <property type="component" value="Unassembled WGS sequence"/>
</dbReference>
<dbReference type="EMBL" id="FPKV01000001">
    <property type="protein sequence ID" value="SFZ90125.1"/>
    <property type="molecule type" value="Genomic_DNA"/>
</dbReference>
<feature type="transmembrane region" description="Helical" evidence="5">
    <location>
        <begin position="345"/>
        <end position="365"/>
    </location>
</feature>
<gene>
    <name evidence="6" type="ORF">SAMN05428642_101754</name>
</gene>
<accession>A0A1K2ICH1</accession>
<feature type="transmembrane region" description="Helical" evidence="5">
    <location>
        <begin position="134"/>
        <end position="152"/>
    </location>
</feature>
<feature type="transmembrane region" description="Helical" evidence="5">
    <location>
        <begin position="66"/>
        <end position="89"/>
    </location>
</feature>
<feature type="transmembrane region" description="Helical" evidence="5">
    <location>
        <begin position="198"/>
        <end position="216"/>
    </location>
</feature>
<dbReference type="AlphaFoldDB" id="A0A1K2ICH1"/>
<dbReference type="GO" id="GO:0016020">
    <property type="term" value="C:membrane"/>
    <property type="evidence" value="ECO:0007669"/>
    <property type="project" value="UniProtKB-SubCell"/>
</dbReference>
<comment type="subcellular location">
    <subcellularLocation>
        <location evidence="1">Membrane</location>
        <topology evidence="1">Multi-pass membrane protein</topology>
    </subcellularLocation>
</comment>
<evidence type="ECO:0000256" key="3">
    <source>
        <dbReference type="ARBA" id="ARBA00022989"/>
    </source>
</evidence>
<evidence type="ECO:0000313" key="6">
    <source>
        <dbReference type="EMBL" id="SFZ90125.1"/>
    </source>
</evidence>
<feature type="transmembrane region" description="Helical" evidence="5">
    <location>
        <begin position="371"/>
        <end position="390"/>
    </location>
</feature>
<feature type="transmembrane region" description="Helical" evidence="5">
    <location>
        <begin position="244"/>
        <end position="261"/>
    </location>
</feature>
<evidence type="ECO:0000256" key="5">
    <source>
        <dbReference type="SAM" id="Phobius"/>
    </source>
</evidence>
<feature type="transmembrane region" description="Helical" evidence="5">
    <location>
        <begin position="318"/>
        <end position="338"/>
    </location>
</feature>
<keyword evidence="4 5" id="KW-0472">Membrane</keyword>
<organism evidence="6 7">
    <name type="scientific">Flaviramulus basaltis</name>
    <dbReference type="NCBI Taxonomy" id="369401"/>
    <lineage>
        <taxon>Bacteria</taxon>
        <taxon>Pseudomonadati</taxon>
        <taxon>Bacteroidota</taxon>
        <taxon>Flavobacteriia</taxon>
        <taxon>Flavobacteriales</taxon>
        <taxon>Flavobacteriaceae</taxon>
        <taxon>Flaviramulus</taxon>
    </lineage>
</organism>
<feature type="transmembrane region" description="Helical" evidence="5">
    <location>
        <begin position="281"/>
        <end position="306"/>
    </location>
</feature>
<dbReference type="PANTHER" id="PTHR43424:SF1">
    <property type="entry name" value="LOCUS PUTATIVE PROTEIN 1-RELATED"/>
    <property type="match status" value="1"/>
</dbReference>
<dbReference type="InterPro" id="IPR052556">
    <property type="entry name" value="PolySynth_Transporter"/>
</dbReference>
<dbReference type="CDD" id="cd13128">
    <property type="entry name" value="MATE_Wzx_like"/>
    <property type="match status" value="1"/>
</dbReference>
<reference evidence="6 7" key="1">
    <citation type="submission" date="2016-10" db="EMBL/GenBank/DDBJ databases">
        <authorList>
            <person name="de Groot N.N."/>
        </authorList>
    </citation>
    <scope>NUCLEOTIDE SEQUENCE [LARGE SCALE GENOMIC DNA]</scope>
    <source>
        <strain evidence="6 7">DSM 18180</strain>
    </source>
</reference>
<keyword evidence="2 5" id="KW-0812">Transmembrane</keyword>
<dbReference type="OrthoDB" id="9770347at2"/>
<dbReference type="Pfam" id="PF01943">
    <property type="entry name" value="Polysacc_synt"/>
    <property type="match status" value="1"/>
</dbReference>
<dbReference type="STRING" id="369401.SAMN05428642_101754"/>
<dbReference type="PANTHER" id="PTHR43424">
    <property type="entry name" value="LOCUS PUTATIVE PROTEIN 1-RELATED"/>
    <property type="match status" value="1"/>
</dbReference>
<keyword evidence="7" id="KW-1185">Reference proteome</keyword>